<feature type="region of interest" description="Disordered" evidence="1">
    <location>
        <begin position="53"/>
        <end position="88"/>
    </location>
</feature>
<dbReference type="InterPro" id="IPR009562">
    <property type="entry name" value="DUF1178"/>
</dbReference>
<evidence type="ECO:0000313" key="3">
    <source>
        <dbReference type="Proteomes" id="UP000640583"/>
    </source>
</evidence>
<feature type="compositionally biased region" description="Low complexity" evidence="1">
    <location>
        <begin position="60"/>
        <end position="83"/>
    </location>
</feature>
<dbReference type="PIRSF" id="PIRSF032131">
    <property type="entry name" value="UCP032131"/>
    <property type="match status" value="1"/>
</dbReference>
<dbReference type="Proteomes" id="UP000640583">
    <property type="component" value="Unassembled WGS sequence"/>
</dbReference>
<gene>
    <name evidence="2" type="ORF">H1D41_02865</name>
</gene>
<reference evidence="2" key="1">
    <citation type="submission" date="2020-10" db="EMBL/GenBank/DDBJ databases">
        <title>Paenihalocynthiibacter styelae gen. nov., sp. nov., isolated from stalked sea squirt Styela clava.</title>
        <authorList>
            <person name="Kim Y.-O."/>
            <person name="Yoon J.-H."/>
        </authorList>
    </citation>
    <scope>NUCLEOTIDE SEQUENCE</scope>
    <source>
        <strain evidence="2">MYP1-1</strain>
    </source>
</reference>
<accession>A0A8J7IUE9</accession>
<comment type="caution">
    <text evidence="2">The sequence shown here is derived from an EMBL/GenBank/DDBJ whole genome shotgun (WGS) entry which is preliminary data.</text>
</comment>
<dbReference type="Pfam" id="PF06676">
    <property type="entry name" value="DUF1178"/>
    <property type="match status" value="1"/>
</dbReference>
<proteinExistence type="predicted"/>
<sequence length="157" mass="16934">MIRYTLKCENDHSFDSWFQSADAFDKLQAAGMNACPDCGSVKVAKSLMAPQVTTARKKAAAPVEPASVPAETAPAPEAPLSTPQSEAEAAITRMKAEVEKNSEYVGMSFAEEARAMHDGEIDNRPIWGEAKPEEAKSLIEDGVPVLPLPFTPTRKTN</sequence>
<dbReference type="EMBL" id="JADCKQ010000002">
    <property type="protein sequence ID" value="MBI1492573.1"/>
    <property type="molecule type" value="Genomic_DNA"/>
</dbReference>
<organism evidence="2 3">
    <name type="scientific">Halocynthiibacter styelae</name>
    <dbReference type="NCBI Taxonomy" id="2761955"/>
    <lineage>
        <taxon>Bacteria</taxon>
        <taxon>Pseudomonadati</taxon>
        <taxon>Pseudomonadota</taxon>
        <taxon>Alphaproteobacteria</taxon>
        <taxon>Rhodobacterales</taxon>
        <taxon>Paracoccaceae</taxon>
        <taxon>Halocynthiibacter</taxon>
    </lineage>
</organism>
<dbReference type="AlphaFoldDB" id="A0A8J7IUE9"/>
<name>A0A8J7IUE9_9RHOB</name>
<evidence type="ECO:0000256" key="1">
    <source>
        <dbReference type="SAM" id="MobiDB-lite"/>
    </source>
</evidence>
<dbReference type="RefSeq" id="WP_228847495.1">
    <property type="nucleotide sequence ID" value="NZ_JADCKQ010000002.1"/>
</dbReference>
<protein>
    <submittedName>
        <fullName evidence="2">DUF1178 family protein</fullName>
    </submittedName>
</protein>
<keyword evidence="3" id="KW-1185">Reference proteome</keyword>
<evidence type="ECO:0000313" key="2">
    <source>
        <dbReference type="EMBL" id="MBI1492573.1"/>
    </source>
</evidence>